<accession>A0A6J5NRE8</accession>
<reference evidence="1" key="1">
    <citation type="submission" date="2020-04" db="EMBL/GenBank/DDBJ databases">
        <authorList>
            <person name="Chiriac C."/>
            <person name="Salcher M."/>
            <person name="Ghai R."/>
            <person name="Kavagutti S V."/>
        </authorList>
    </citation>
    <scope>NUCLEOTIDE SEQUENCE</scope>
</reference>
<proteinExistence type="predicted"/>
<protein>
    <submittedName>
        <fullName evidence="1">Uncharacterized protein</fullName>
    </submittedName>
</protein>
<sequence>MARIKIYKTDGKVIDQKITPAIEYAFELWKGMGFAKAFTTEQKQTDVFWLAWEACRRNPEWGTIKTFGAEFIDTLEKVEIVDDEAPNE</sequence>
<dbReference type="EMBL" id="LR796689">
    <property type="protein sequence ID" value="CAB4159745.1"/>
    <property type="molecule type" value="Genomic_DNA"/>
</dbReference>
<evidence type="ECO:0000313" key="1">
    <source>
        <dbReference type="EMBL" id="CAB4159745.1"/>
    </source>
</evidence>
<name>A0A6J5NRE8_9CAUD</name>
<gene>
    <name evidence="1" type="ORF">UFOVP719_20</name>
</gene>
<organism evidence="1">
    <name type="scientific">uncultured Caudovirales phage</name>
    <dbReference type="NCBI Taxonomy" id="2100421"/>
    <lineage>
        <taxon>Viruses</taxon>
        <taxon>Duplodnaviria</taxon>
        <taxon>Heunggongvirae</taxon>
        <taxon>Uroviricota</taxon>
        <taxon>Caudoviricetes</taxon>
        <taxon>Peduoviridae</taxon>
        <taxon>Maltschvirus</taxon>
        <taxon>Maltschvirus maltsch</taxon>
    </lineage>
</organism>